<sequence length="52" mass="5793">MFLKAALKFIFTLGLSGDCHFSTPILLAGKGLTLIDRVMLEKPSNPFHIFEI</sequence>
<dbReference type="EMBL" id="JRRC01418972">
    <property type="protein sequence ID" value="KHG04823.1"/>
    <property type="molecule type" value="Genomic_DNA"/>
</dbReference>
<dbReference type="AlphaFoldDB" id="A0A0B0MRX0"/>
<comment type="caution">
    <text evidence="2">The sequence shown here is derived from an EMBL/GenBank/DDBJ whole genome shotgun (WGS) entry which is preliminary data.</text>
</comment>
<evidence type="ECO:0000313" key="3">
    <source>
        <dbReference type="Proteomes" id="UP000032142"/>
    </source>
</evidence>
<gene>
    <name evidence="2" type="ORF">F383_30126</name>
</gene>
<proteinExistence type="predicted"/>
<evidence type="ECO:0000313" key="2">
    <source>
        <dbReference type="EMBL" id="KHG04823.1"/>
    </source>
</evidence>
<feature type="chain" id="PRO_5002056057" evidence="1">
    <location>
        <begin position="18"/>
        <end position="52"/>
    </location>
</feature>
<organism evidence="2 3">
    <name type="scientific">Gossypium arboreum</name>
    <name type="common">Tree cotton</name>
    <name type="synonym">Gossypium nanking</name>
    <dbReference type="NCBI Taxonomy" id="29729"/>
    <lineage>
        <taxon>Eukaryota</taxon>
        <taxon>Viridiplantae</taxon>
        <taxon>Streptophyta</taxon>
        <taxon>Embryophyta</taxon>
        <taxon>Tracheophyta</taxon>
        <taxon>Spermatophyta</taxon>
        <taxon>Magnoliopsida</taxon>
        <taxon>eudicotyledons</taxon>
        <taxon>Gunneridae</taxon>
        <taxon>Pentapetalae</taxon>
        <taxon>rosids</taxon>
        <taxon>malvids</taxon>
        <taxon>Malvales</taxon>
        <taxon>Malvaceae</taxon>
        <taxon>Malvoideae</taxon>
        <taxon>Gossypium</taxon>
    </lineage>
</organism>
<name>A0A0B0MRX0_GOSAR</name>
<accession>A0A0B0MRX0</accession>
<keyword evidence="1" id="KW-0732">Signal</keyword>
<reference evidence="3" key="1">
    <citation type="submission" date="2014-09" db="EMBL/GenBank/DDBJ databases">
        <authorList>
            <person name="Mudge J."/>
            <person name="Ramaraj T."/>
            <person name="Lindquist I.E."/>
            <person name="Bharti A.K."/>
            <person name="Sundararajan A."/>
            <person name="Cameron C.T."/>
            <person name="Woodward J.E."/>
            <person name="May G.D."/>
            <person name="Brubaker C."/>
            <person name="Broadhvest J."/>
            <person name="Wilkins T.A."/>
        </authorList>
    </citation>
    <scope>NUCLEOTIDE SEQUENCE</scope>
    <source>
        <strain evidence="3">cv. AKA8401</strain>
    </source>
</reference>
<dbReference type="Proteomes" id="UP000032142">
    <property type="component" value="Unassembled WGS sequence"/>
</dbReference>
<feature type="signal peptide" evidence="1">
    <location>
        <begin position="1"/>
        <end position="17"/>
    </location>
</feature>
<evidence type="ECO:0000256" key="1">
    <source>
        <dbReference type="SAM" id="SignalP"/>
    </source>
</evidence>
<keyword evidence="3" id="KW-1185">Reference proteome</keyword>
<protein>
    <submittedName>
        <fullName evidence="2">Uncharacterized protein</fullName>
    </submittedName>
</protein>